<protein>
    <recommendedName>
        <fullName evidence="2">HTH cro/C1-type domain-containing protein</fullName>
    </recommendedName>
</protein>
<dbReference type="EMBL" id="LOEE01000019">
    <property type="protein sequence ID" value="KXG77120.1"/>
    <property type="molecule type" value="Genomic_DNA"/>
</dbReference>
<dbReference type="OrthoDB" id="9816277at2"/>
<accession>A0A140L995</accession>
<dbReference type="InterPro" id="IPR052345">
    <property type="entry name" value="Rad_response_metalloprotease"/>
</dbReference>
<proteinExistence type="inferred from homology"/>
<name>A0A140L995_9FIRM</name>
<comment type="similarity">
    <text evidence="1">Belongs to the short-chain fatty acyl-CoA assimilation regulator (ScfR) family.</text>
</comment>
<dbReference type="InterPro" id="IPR001387">
    <property type="entry name" value="Cro/C1-type_HTH"/>
</dbReference>
<dbReference type="PROSITE" id="PS50943">
    <property type="entry name" value="HTH_CROC1"/>
    <property type="match status" value="1"/>
</dbReference>
<dbReference type="STRING" id="520762.AN619_06500"/>
<dbReference type="Proteomes" id="UP000070456">
    <property type="component" value="Unassembled WGS sequence"/>
</dbReference>
<gene>
    <name evidence="3" type="ORF">AN619_06500</name>
</gene>
<evidence type="ECO:0000259" key="2">
    <source>
        <dbReference type="PROSITE" id="PS50943"/>
    </source>
</evidence>
<dbReference type="GO" id="GO:0003677">
    <property type="term" value="F:DNA binding"/>
    <property type="evidence" value="ECO:0007669"/>
    <property type="project" value="InterPro"/>
</dbReference>
<sequence length="400" mass="46137">MTNLLKFQGERLKSARQYRGMTLTELAAATDISKQSLSLYENNKNKPELKNVLLLSRALDFPIEFFSSESFYQVKTEATYFRSLLSATKKDRTAQSIKLEYVAQIYETLFERVVFPKLNLPDISFNGGNEDYAYENDTEVAELEEIAQQVRDFWGLGLEPIKDLQYVLESNGIIITSFDANADKIDAFSQRTIINGEEVFFIVVSKKGQSIARARFDMAHELAHILLHPWSEDLESITKEEFKARERQANIFASAFLLPKESFSIDVAHYPTNLEYYRHLKKKWNVSIQAMVYRAHQLDIITSNQYQYLMRQISKNGWKTKEPEDKPYNLTSNLLQSALILLIQNKQLTGAEFVDVLKSRGIVMYPKEIEELLGLKKGTLEPQVTKKPVLIQLKQQDDES</sequence>
<dbReference type="CDD" id="cd00093">
    <property type="entry name" value="HTH_XRE"/>
    <property type="match status" value="1"/>
</dbReference>
<evidence type="ECO:0000313" key="4">
    <source>
        <dbReference type="Proteomes" id="UP000070456"/>
    </source>
</evidence>
<reference evidence="3 4" key="1">
    <citation type="submission" date="2015-12" db="EMBL/GenBank/DDBJ databases">
        <title>Draft genome sequence of the thermoanaerobe Thermotalea metallivorans, an isolate from the runoff channel of the Great Artesian Basin, Australia.</title>
        <authorList>
            <person name="Patel B.K."/>
        </authorList>
    </citation>
    <scope>NUCLEOTIDE SEQUENCE [LARGE SCALE GENOMIC DNA]</scope>
    <source>
        <strain evidence="3 4">B2-1</strain>
    </source>
</reference>
<dbReference type="SUPFAM" id="SSF47413">
    <property type="entry name" value="lambda repressor-like DNA-binding domains"/>
    <property type="match status" value="1"/>
</dbReference>
<dbReference type="PANTHER" id="PTHR43236:SF1">
    <property type="entry name" value="BLL7220 PROTEIN"/>
    <property type="match status" value="1"/>
</dbReference>
<dbReference type="AlphaFoldDB" id="A0A140L995"/>
<dbReference type="Pfam" id="PF01381">
    <property type="entry name" value="HTH_3"/>
    <property type="match status" value="1"/>
</dbReference>
<dbReference type="SMART" id="SM00530">
    <property type="entry name" value="HTH_XRE"/>
    <property type="match status" value="1"/>
</dbReference>
<comment type="caution">
    <text evidence="3">The sequence shown here is derived from an EMBL/GenBank/DDBJ whole genome shotgun (WGS) entry which is preliminary data.</text>
</comment>
<dbReference type="InterPro" id="IPR010982">
    <property type="entry name" value="Lambda_DNA-bd_dom_sf"/>
</dbReference>
<organism evidence="3 4">
    <name type="scientific">Thermotalea metallivorans</name>
    <dbReference type="NCBI Taxonomy" id="520762"/>
    <lineage>
        <taxon>Bacteria</taxon>
        <taxon>Bacillati</taxon>
        <taxon>Bacillota</taxon>
        <taxon>Clostridia</taxon>
        <taxon>Peptostreptococcales</taxon>
        <taxon>Thermotaleaceae</taxon>
        <taxon>Thermotalea</taxon>
    </lineage>
</organism>
<evidence type="ECO:0000256" key="1">
    <source>
        <dbReference type="ARBA" id="ARBA00007227"/>
    </source>
</evidence>
<dbReference type="Gene3D" id="1.10.260.40">
    <property type="entry name" value="lambda repressor-like DNA-binding domains"/>
    <property type="match status" value="1"/>
</dbReference>
<dbReference type="PATRIC" id="fig|520762.4.peg.728"/>
<dbReference type="Gene3D" id="1.10.10.2910">
    <property type="match status" value="1"/>
</dbReference>
<dbReference type="InterPro" id="IPR010359">
    <property type="entry name" value="IrrE_HExxH"/>
</dbReference>
<feature type="domain" description="HTH cro/C1-type" evidence="2">
    <location>
        <begin position="12"/>
        <end position="66"/>
    </location>
</feature>
<dbReference type="PANTHER" id="PTHR43236">
    <property type="entry name" value="ANTITOXIN HIGA1"/>
    <property type="match status" value="1"/>
</dbReference>
<keyword evidence="4" id="KW-1185">Reference proteome</keyword>
<evidence type="ECO:0000313" key="3">
    <source>
        <dbReference type="EMBL" id="KXG77120.1"/>
    </source>
</evidence>
<dbReference type="Pfam" id="PF06114">
    <property type="entry name" value="Peptidase_M78"/>
    <property type="match status" value="1"/>
</dbReference>
<dbReference type="RefSeq" id="WP_068555034.1">
    <property type="nucleotide sequence ID" value="NZ_LOEE01000019.1"/>
</dbReference>